<proteinExistence type="predicted"/>
<dbReference type="AlphaFoldDB" id="K6Y1G3"/>
<dbReference type="RefSeq" id="WP_006994825.1">
    <property type="nucleotide sequence ID" value="NZ_BAEP01000085.1"/>
</dbReference>
<reference evidence="1 2" key="1">
    <citation type="journal article" date="2017" name="Antonie Van Leeuwenhoek">
        <title>Rhizobium rhizosphaerae sp. nov., a novel species isolated from rice rhizosphere.</title>
        <authorList>
            <person name="Zhao J.J."/>
            <person name="Zhang J."/>
            <person name="Zhang R.J."/>
            <person name="Zhang C.W."/>
            <person name="Yin H.Q."/>
            <person name="Zhang X.X."/>
        </authorList>
    </citation>
    <scope>NUCLEOTIDE SEQUENCE [LARGE SCALE GENOMIC DNA]</scope>
    <source>
        <strain evidence="1 2">KMM 241</strain>
    </source>
</reference>
<evidence type="ECO:0000313" key="1">
    <source>
        <dbReference type="EMBL" id="GAC26674.1"/>
    </source>
</evidence>
<organism evidence="1 2">
    <name type="scientific">Paraglaciecola mesophila KMM 241</name>
    <dbReference type="NCBI Taxonomy" id="1128912"/>
    <lineage>
        <taxon>Bacteria</taxon>
        <taxon>Pseudomonadati</taxon>
        <taxon>Pseudomonadota</taxon>
        <taxon>Gammaproteobacteria</taxon>
        <taxon>Alteromonadales</taxon>
        <taxon>Alteromonadaceae</taxon>
        <taxon>Paraglaciecola</taxon>
    </lineage>
</organism>
<dbReference type="EMBL" id="BAEP01000085">
    <property type="protein sequence ID" value="GAC26674.1"/>
    <property type="molecule type" value="Genomic_DNA"/>
</dbReference>
<name>K6Y1G3_9ALTE</name>
<comment type="caution">
    <text evidence="1">The sequence shown here is derived from an EMBL/GenBank/DDBJ whole genome shotgun (WGS) entry which is preliminary data.</text>
</comment>
<gene>
    <name evidence="1" type="ORF">GMES_4408</name>
</gene>
<dbReference type="OrthoDB" id="6328483at2"/>
<accession>K6Y1G3</accession>
<protein>
    <submittedName>
        <fullName evidence="1">Uncharacterized protein</fullName>
    </submittedName>
</protein>
<evidence type="ECO:0000313" key="2">
    <source>
        <dbReference type="Proteomes" id="UP000006263"/>
    </source>
</evidence>
<dbReference type="eggNOG" id="ENOG5033UPD">
    <property type="taxonomic scope" value="Bacteria"/>
</dbReference>
<sequence length="297" mass="34319">MCGLCIEGVFLSGWKNGTFSPTNMLEAPDFMGKEVEAAHLVSELVSTGTTSVEGLLSHYAKYPIIVWSLYYVARQTPLKQEHLTICDTHLREQKLLRAMSDSPWKRFEEDFPLVTEFLDNITITEINKHYDNALLDEIERCLLSIHADGYYKWEASSPMQDIFNFSIIELHESEKSELFVDWPLELFMLAETLLRLRPNSWVLSLVLSIDLAAQFDSYYPAWRRYIANHFFEVLSPTAFLPLGNSLPLMVISALAQRHIDNKVRISQLLAIVESRKSDEQIFPEQLAHELRDTFERL</sequence>
<dbReference type="Proteomes" id="UP000006263">
    <property type="component" value="Unassembled WGS sequence"/>
</dbReference>